<proteinExistence type="inferred from homology"/>
<evidence type="ECO:0000256" key="9">
    <source>
        <dbReference type="ARBA" id="ARBA00023098"/>
    </source>
</evidence>
<feature type="binding site" evidence="13">
    <location>
        <position position="132"/>
    </location>
    <ligand>
        <name>FAD</name>
        <dbReference type="ChEBI" id="CHEBI:57692"/>
    </ligand>
</feature>
<evidence type="ECO:0000256" key="6">
    <source>
        <dbReference type="ARBA" id="ARBA00022827"/>
    </source>
</evidence>
<evidence type="ECO:0000256" key="4">
    <source>
        <dbReference type="ARBA" id="ARBA00006288"/>
    </source>
</evidence>
<keyword evidence="6 11" id="KW-0274">FAD</keyword>
<keyword evidence="5 11" id="KW-0285">Flavoprotein</keyword>
<dbReference type="GO" id="GO:0071949">
    <property type="term" value="F:FAD binding"/>
    <property type="evidence" value="ECO:0007669"/>
    <property type="project" value="InterPro"/>
</dbReference>
<dbReference type="Pfam" id="PF14749">
    <property type="entry name" value="Acyl-CoA_ox_N"/>
    <property type="match status" value="1"/>
</dbReference>
<evidence type="ECO:0000256" key="8">
    <source>
        <dbReference type="ARBA" id="ARBA00023002"/>
    </source>
</evidence>
<dbReference type="FunFam" id="1.20.140.10:FF:000013">
    <property type="entry name" value="Acyl-coenzyme A oxidase"/>
    <property type="match status" value="1"/>
</dbReference>
<keyword evidence="10" id="KW-0576">Peroxisome</keyword>
<evidence type="ECO:0000313" key="17">
    <source>
        <dbReference type="EMBL" id="GBG34285.1"/>
    </source>
</evidence>
<comment type="catalytic activity">
    <reaction evidence="1">
        <text>a 2,3-saturated acyl-CoA + O2 = a (2E)-enoyl-CoA + H2O2</text>
        <dbReference type="Rhea" id="RHEA:38959"/>
        <dbReference type="ChEBI" id="CHEBI:15379"/>
        <dbReference type="ChEBI" id="CHEBI:16240"/>
        <dbReference type="ChEBI" id="CHEBI:58856"/>
        <dbReference type="ChEBI" id="CHEBI:65111"/>
        <dbReference type="EC" id="1.3.3.6"/>
    </reaction>
</comment>
<dbReference type="InterPro" id="IPR002655">
    <property type="entry name" value="Acyl-CoA_oxidase_C"/>
</dbReference>
<dbReference type="Gene3D" id="2.40.110.10">
    <property type="entry name" value="Butyryl-CoA Dehydrogenase, subunit A, domain 2"/>
    <property type="match status" value="1"/>
</dbReference>
<dbReference type="GO" id="GO:0005777">
    <property type="term" value="C:peroxisome"/>
    <property type="evidence" value="ECO:0007669"/>
    <property type="project" value="UniProtKB-SubCell"/>
</dbReference>
<dbReference type="GO" id="GO:0003997">
    <property type="term" value="F:acyl-CoA oxidase activity"/>
    <property type="evidence" value="ECO:0007669"/>
    <property type="project" value="UniProtKB-EC"/>
</dbReference>
<dbReference type="InterPro" id="IPR046373">
    <property type="entry name" value="Acyl-CoA_Oxase/DH_mid-dom_sf"/>
</dbReference>
<keyword evidence="8" id="KW-0560">Oxidoreductase</keyword>
<dbReference type="SUPFAM" id="SSF47203">
    <property type="entry name" value="Acyl-CoA dehydrogenase C-terminal domain-like"/>
    <property type="match status" value="2"/>
</dbReference>
<feature type="active site" description="Proton acceptor" evidence="12">
    <location>
        <position position="430"/>
    </location>
</feature>
<dbReference type="GO" id="GO:0005504">
    <property type="term" value="F:fatty acid binding"/>
    <property type="evidence" value="ECO:0007669"/>
    <property type="project" value="TreeGrafter"/>
</dbReference>
<comment type="subcellular location">
    <subcellularLocation>
        <location evidence="3">Peroxisome</location>
    </subcellularLocation>
</comment>
<comment type="caution">
    <text evidence="17">The sequence shown here is derived from an EMBL/GenBank/DDBJ whole genome shotgun (WGS) entry which is preliminary data.</text>
</comment>
<dbReference type="PANTHER" id="PTHR10909:SF250">
    <property type="entry name" value="PEROXISOMAL ACYL-COENZYME A OXIDASE 1"/>
    <property type="match status" value="1"/>
</dbReference>
<keyword evidence="18" id="KW-1185">Reference proteome</keyword>
<evidence type="ECO:0000256" key="12">
    <source>
        <dbReference type="PIRSR" id="PIRSR000168-1"/>
    </source>
</evidence>
<evidence type="ECO:0000256" key="3">
    <source>
        <dbReference type="ARBA" id="ARBA00004275"/>
    </source>
</evidence>
<dbReference type="OrthoDB" id="538336at2759"/>
<dbReference type="InterPro" id="IPR009100">
    <property type="entry name" value="AcylCoA_DH/oxidase_NM_dom_sf"/>
</dbReference>
<dbReference type="EMBL" id="BEYU01000186">
    <property type="protein sequence ID" value="GBG34285.1"/>
    <property type="molecule type" value="Genomic_DNA"/>
</dbReference>
<feature type="domain" description="Acyl-CoA oxidase C-alpha1" evidence="16">
    <location>
        <begin position="279"/>
        <end position="445"/>
    </location>
</feature>
<dbReference type="AlphaFoldDB" id="A0A2R5GUP3"/>
<dbReference type="FunFam" id="2.40.110.10:FF:000050">
    <property type="entry name" value="Acyl-coenzyme A oxidase"/>
    <property type="match status" value="1"/>
</dbReference>
<feature type="domain" description="Acyl-coenzyme A oxidase N-terminal" evidence="15">
    <location>
        <begin position="13"/>
        <end position="126"/>
    </location>
</feature>
<dbReference type="Gene3D" id="1.20.140.10">
    <property type="entry name" value="Butyryl-CoA Dehydrogenase, subunit A, domain 3"/>
    <property type="match status" value="2"/>
</dbReference>
<protein>
    <recommendedName>
        <fullName evidence="11">Acyl-coenzyme A oxidase</fullName>
    </recommendedName>
</protein>
<dbReference type="InterPro" id="IPR037069">
    <property type="entry name" value="AcylCoA_DH/ox_N_sf"/>
</dbReference>
<dbReference type="Pfam" id="PF22924">
    <property type="entry name" value="ACOX_C_alpha1"/>
    <property type="match status" value="1"/>
</dbReference>
<dbReference type="Pfam" id="PF01756">
    <property type="entry name" value="ACOX"/>
    <property type="match status" value="1"/>
</dbReference>
<feature type="domain" description="Acyl-CoA oxidase C-terminal" evidence="14">
    <location>
        <begin position="491"/>
        <end position="669"/>
    </location>
</feature>
<dbReference type="Gene3D" id="1.10.540.10">
    <property type="entry name" value="Acyl-CoA dehydrogenase/oxidase, N-terminal domain"/>
    <property type="match status" value="1"/>
</dbReference>
<dbReference type="InterPro" id="IPR029320">
    <property type="entry name" value="Acyl-CoA_ox_N"/>
</dbReference>
<evidence type="ECO:0000313" key="18">
    <source>
        <dbReference type="Proteomes" id="UP000241890"/>
    </source>
</evidence>
<evidence type="ECO:0000256" key="11">
    <source>
        <dbReference type="PIRNR" id="PIRNR000168"/>
    </source>
</evidence>
<comment type="similarity">
    <text evidence="4 11">Belongs to the acyl-CoA oxidase family.</text>
</comment>
<evidence type="ECO:0000256" key="2">
    <source>
        <dbReference type="ARBA" id="ARBA00001974"/>
    </source>
</evidence>
<dbReference type="PANTHER" id="PTHR10909">
    <property type="entry name" value="ELECTRON TRANSPORT OXIDOREDUCTASE"/>
    <property type="match status" value="1"/>
</dbReference>
<evidence type="ECO:0000256" key="5">
    <source>
        <dbReference type="ARBA" id="ARBA00022630"/>
    </source>
</evidence>
<dbReference type="InParanoid" id="A0A2R5GUP3"/>
<reference evidence="17 18" key="1">
    <citation type="submission" date="2017-12" db="EMBL/GenBank/DDBJ databases">
        <title>Sequencing, de novo assembly and annotation of complete genome of a new Thraustochytrid species, strain FCC1311.</title>
        <authorList>
            <person name="Sedici K."/>
            <person name="Godart F."/>
            <person name="Aiese Cigliano R."/>
            <person name="Sanseverino W."/>
            <person name="Barakat M."/>
            <person name="Ortet P."/>
            <person name="Marechal E."/>
            <person name="Cagnac O."/>
            <person name="Amato A."/>
        </authorList>
    </citation>
    <scope>NUCLEOTIDE SEQUENCE [LARGE SCALE GENOMIC DNA]</scope>
</reference>
<evidence type="ECO:0000256" key="7">
    <source>
        <dbReference type="ARBA" id="ARBA00022832"/>
    </source>
</evidence>
<evidence type="ECO:0000256" key="10">
    <source>
        <dbReference type="ARBA" id="ARBA00023140"/>
    </source>
</evidence>
<sequence>MLPMERAKASFEVARMSEALYGGADAVKRRRFIMMPAAQLLYPEKHEWTREELMKRSIDDFINIHKDFVQEGYRPQRDEVSWMGEIAGNTGSMMPHYGLFLPTIVGQGSPEQVATWLPRALNFEIIGCYAQTELAHGSAIRALQTQAVYDVETGEFILDTPTLGAMKWWNSNIGCVATHAAVYAQLIVQGKEYGLHVFMVQVRDENHHCLPGIELGDCGRKLGDNAIDTGYMRLRGVRIPREHMFSKRQYVTRDGQYKRRVSTGGDSGKASALAKRASYLTMVQARAGMTSLSAGKLAAACTVAVRYSCVRVQGFADTSEGQSYRSAENQVIEYQIQRSRLFKQVAICYAMRASGSWMNEAVRKLSDVANKSDATMPEIHASSAGLKGLCTKLSADGMEDLRKCCGGHGFLLNSGIGSMATDFVWQVSAEGDWVVLLLQTARYLMNARRAALRGEQVSGLAACLEPLRDPLFKISSARPSTPQAVEDLLNLDLLLQYFQYRTLAATTKVGERLDAKMSKGMSFEAAWNACAVGLKRAAESHIYYFMLRNFVEVIRTQQDEHVVPVLERLCALFAVQNMVAGELWSGLLPEDLIDLAEEAEAQLLDALRPDAVALVDAFDIPDRVLNSTIGRSDGRVYEALYESARDSPLNQGKGKVPFEGYEEVLAPHLDKEFLKLRNKLCPSLADDQRDAKL</sequence>
<evidence type="ECO:0000256" key="13">
    <source>
        <dbReference type="PIRSR" id="PIRSR000168-2"/>
    </source>
</evidence>
<dbReference type="PIRSF" id="PIRSF000168">
    <property type="entry name" value="Acyl-CoA_oxidase"/>
    <property type="match status" value="1"/>
</dbReference>
<dbReference type="InterPro" id="IPR012258">
    <property type="entry name" value="Acyl-CoA_oxidase"/>
</dbReference>
<dbReference type="GO" id="GO:0055088">
    <property type="term" value="P:lipid homeostasis"/>
    <property type="evidence" value="ECO:0007669"/>
    <property type="project" value="TreeGrafter"/>
</dbReference>
<keyword evidence="9" id="KW-0443">Lipid metabolism</keyword>
<gene>
    <name evidence="17" type="ORF">FCC1311_040441</name>
</gene>
<dbReference type="InterPro" id="IPR055060">
    <property type="entry name" value="ACOX_C_alpha1"/>
</dbReference>
<dbReference type="SUPFAM" id="SSF56645">
    <property type="entry name" value="Acyl-CoA dehydrogenase NM domain-like"/>
    <property type="match status" value="1"/>
</dbReference>
<dbReference type="GO" id="GO:0033540">
    <property type="term" value="P:fatty acid beta-oxidation using acyl-CoA oxidase"/>
    <property type="evidence" value="ECO:0007669"/>
    <property type="project" value="TreeGrafter"/>
</dbReference>
<name>A0A2R5GUP3_9STRA</name>
<organism evidence="17 18">
    <name type="scientific">Hondaea fermentalgiana</name>
    <dbReference type="NCBI Taxonomy" id="2315210"/>
    <lineage>
        <taxon>Eukaryota</taxon>
        <taxon>Sar</taxon>
        <taxon>Stramenopiles</taxon>
        <taxon>Bigyra</taxon>
        <taxon>Labyrinthulomycetes</taxon>
        <taxon>Thraustochytrida</taxon>
        <taxon>Thraustochytriidae</taxon>
        <taxon>Hondaea</taxon>
    </lineage>
</organism>
<evidence type="ECO:0000259" key="14">
    <source>
        <dbReference type="Pfam" id="PF01756"/>
    </source>
</evidence>
<comment type="cofactor">
    <cofactor evidence="2">
        <name>FAD</name>
        <dbReference type="ChEBI" id="CHEBI:57692"/>
    </cofactor>
</comment>
<dbReference type="Proteomes" id="UP000241890">
    <property type="component" value="Unassembled WGS sequence"/>
</dbReference>
<evidence type="ECO:0000259" key="16">
    <source>
        <dbReference type="Pfam" id="PF22924"/>
    </source>
</evidence>
<dbReference type="InterPro" id="IPR036250">
    <property type="entry name" value="AcylCo_DH-like_C"/>
</dbReference>
<evidence type="ECO:0000259" key="15">
    <source>
        <dbReference type="Pfam" id="PF14749"/>
    </source>
</evidence>
<accession>A0A2R5GUP3</accession>
<keyword evidence="7" id="KW-0276">Fatty acid metabolism</keyword>
<evidence type="ECO:0000256" key="1">
    <source>
        <dbReference type="ARBA" id="ARBA00001201"/>
    </source>
</evidence>